<dbReference type="Proteomes" id="UP000708208">
    <property type="component" value="Unassembled WGS sequence"/>
</dbReference>
<name>A0A8J2J964_9HEXA</name>
<keyword evidence="3" id="KW-0408">Iron</keyword>
<dbReference type="GO" id="GO:0005737">
    <property type="term" value="C:cytoplasm"/>
    <property type="evidence" value="ECO:0007669"/>
    <property type="project" value="TreeGrafter"/>
</dbReference>
<dbReference type="AlphaFoldDB" id="A0A8J2J964"/>
<comment type="caution">
    <text evidence="4">The sequence shown here is derived from an EMBL/GenBank/DDBJ whole genome shotgun (WGS) entry which is preliminary data.</text>
</comment>
<dbReference type="GO" id="GO:0020037">
    <property type="term" value="F:heme binding"/>
    <property type="evidence" value="ECO:0007669"/>
    <property type="project" value="InterPro"/>
</dbReference>
<organism evidence="4 5">
    <name type="scientific">Allacma fusca</name>
    <dbReference type="NCBI Taxonomy" id="39272"/>
    <lineage>
        <taxon>Eukaryota</taxon>
        <taxon>Metazoa</taxon>
        <taxon>Ecdysozoa</taxon>
        <taxon>Arthropoda</taxon>
        <taxon>Hexapoda</taxon>
        <taxon>Collembola</taxon>
        <taxon>Symphypleona</taxon>
        <taxon>Sminthuridae</taxon>
        <taxon>Allacma</taxon>
    </lineage>
</organism>
<reference evidence="4" key="1">
    <citation type="submission" date="2021-06" db="EMBL/GenBank/DDBJ databases">
        <authorList>
            <person name="Hodson N. C."/>
            <person name="Mongue J. A."/>
            <person name="Jaron S. K."/>
        </authorList>
    </citation>
    <scope>NUCLEOTIDE SEQUENCE</scope>
</reference>
<dbReference type="PANTHER" id="PTHR24300">
    <property type="entry name" value="CYTOCHROME P450 508A4-RELATED"/>
    <property type="match status" value="1"/>
</dbReference>
<protein>
    <submittedName>
        <fullName evidence="4">Uncharacterized protein</fullName>
    </submittedName>
</protein>
<dbReference type="EMBL" id="CAJVCH010041604">
    <property type="protein sequence ID" value="CAG7716833.1"/>
    <property type="molecule type" value="Genomic_DNA"/>
</dbReference>
<evidence type="ECO:0000256" key="1">
    <source>
        <dbReference type="ARBA" id="ARBA00010617"/>
    </source>
</evidence>
<proteinExistence type="inferred from homology"/>
<keyword evidence="2" id="KW-0479">Metal-binding</keyword>
<dbReference type="GO" id="GO:0005506">
    <property type="term" value="F:iron ion binding"/>
    <property type="evidence" value="ECO:0007669"/>
    <property type="project" value="InterPro"/>
</dbReference>
<dbReference type="GO" id="GO:0006805">
    <property type="term" value="P:xenobiotic metabolic process"/>
    <property type="evidence" value="ECO:0007669"/>
    <property type="project" value="TreeGrafter"/>
</dbReference>
<evidence type="ECO:0000256" key="3">
    <source>
        <dbReference type="ARBA" id="ARBA00023004"/>
    </source>
</evidence>
<comment type="similarity">
    <text evidence="1">Belongs to the cytochrome P450 family.</text>
</comment>
<sequence length="173" mass="19711">MAGVRYEQDDPRLWAIFNKKQELVDKSGRNVALYLIPYLAKSFPSLSGWNDILRLVKEMRSVTSGHVKYHEKTLPADGASRDFIDAYLYEIRATTDPNSSFFKENGIRSLLAVMGDLFNAGFETVTLTLSWALLYLVRFPEVQKKLQKELDTVVGRNRHPALADRPSLPYELG</sequence>
<dbReference type="GO" id="GO:0006082">
    <property type="term" value="P:organic acid metabolic process"/>
    <property type="evidence" value="ECO:0007669"/>
    <property type="project" value="TreeGrafter"/>
</dbReference>
<keyword evidence="5" id="KW-1185">Reference proteome</keyword>
<dbReference type="InterPro" id="IPR050182">
    <property type="entry name" value="Cytochrome_P450_fam2"/>
</dbReference>
<dbReference type="GO" id="GO:0016712">
    <property type="term" value="F:oxidoreductase activity, acting on paired donors, with incorporation or reduction of molecular oxygen, reduced flavin or flavoprotein as one donor, and incorporation of one atom of oxygen"/>
    <property type="evidence" value="ECO:0007669"/>
    <property type="project" value="TreeGrafter"/>
</dbReference>
<dbReference type="OrthoDB" id="1055148at2759"/>
<evidence type="ECO:0000256" key="2">
    <source>
        <dbReference type="ARBA" id="ARBA00022723"/>
    </source>
</evidence>
<gene>
    <name evidence="4" type="ORF">AFUS01_LOCUS6320</name>
</gene>
<evidence type="ECO:0000313" key="4">
    <source>
        <dbReference type="EMBL" id="CAG7716833.1"/>
    </source>
</evidence>
<dbReference type="PANTHER" id="PTHR24300:SF375">
    <property type="entry name" value="CYTOCHROME P450 FAMILY"/>
    <property type="match status" value="1"/>
</dbReference>
<dbReference type="Pfam" id="PF00067">
    <property type="entry name" value="p450"/>
    <property type="match status" value="1"/>
</dbReference>
<dbReference type="InterPro" id="IPR001128">
    <property type="entry name" value="Cyt_P450"/>
</dbReference>
<accession>A0A8J2J964</accession>
<evidence type="ECO:0000313" key="5">
    <source>
        <dbReference type="Proteomes" id="UP000708208"/>
    </source>
</evidence>